<feature type="compositionally biased region" description="Low complexity" evidence="2">
    <location>
        <begin position="151"/>
        <end position="162"/>
    </location>
</feature>
<dbReference type="SMART" id="SM00028">
    <property type="entry name" value="TPR"/>
    <property type="match status" value="3"/>
</dbReference>
<organism evidence="4 5">
    <name type="scientific">Cognatilysobacter xinjiangensis</name>
    <dbReference type="NCBI Taxonomy" id="546892"/>
    <lineage>
        <taxon>Bacteria</taxon>
        <taxon>Pseudomonadati</taxon>
        <taxon>Pseudomonadota</taxon>
        <taxon>Gammaproteobacteria</taxon>
        <taxon>Lysobacterales</taxon>
        <taxon>Lysobacteraceae</taxon>
        <taxon>Cognatilysobacter</taxon>
    </lineage>
</organism>
<dbReference type="Pfam" id="PF13432">
    <property type="entry name" value="TPR_16"/>
    <property type="match status" value="1"/>
</dbReference>
<dbReference type="InterPro" id="IPR019734">
    <property type="entry name" value="TPR_rpt"/>
</dbReference>
<feature type="compositionally biased region" description="Basic and acidic residues" evidence="2">
    <location>
        <begin position="134"/>
        <end position="150"/>
    </location>
</feature>
<sequence>MDISPRTMHAPIALALALTAALAAGGCQPSTSDSDDFFRVSDAPGAAGSAGGPTPAVAERVVVEAPSQDAVERDGDVAREDDVPRDDGPGRSAAEAYMRRDTTAATVPAAPAGSARTAPPVADARAPRVATTRDTSKAPPRDATPERARDTAAQARTRAAPATAIDGDARSLNARAIALINGGRPEAAVPLLEHALALQPRDAEMLGNLGYAYMLVGEHARARSRFVAALDLSPTRSATWLNLGQTYAELGRQDAALDAVLKGYRYSTRKASVRSALQRAATQPQFSPAWRDTAGAALSRIEAGA</sequence>
<dbReference type="SUPFAM" id="SSF48452">
    <property type="entry name" value="TPR-like"/>
    <property type="match status" value="1"/>
</dbReference>
<dbReference type="InterPro" id="IPR011990">
    <property type="entry name" value="TPR-like_helical_dom_sf"/>
</dbReference>
<dbReference type="Gene3D" id="1.25.40.10">
    <property type="entry name" value="Tetratricopeptide repeat domain"/>
    <property type="match status" value="1"/>
</dbReference>
<feature type="compositionally biased region" description="Basic and acidic residues" evidence="2">
    <location>
        <begin position="70"/>
        <end position="89"/>
    </location>
</feature>
<reference evidence="5" key="1">
    <citation type="journal article" date="2019" name="Int. J. Syst. Evol. Microbiol.">
        <title>The Global Catalogue of Microorganisms (GCM) 10K type strain sequencing project: providing services to taxonomists for standard genome sequencing and annotation.</title>
        <authorList>
            <consortium name="The Broad Institute Genomics Platform"/>
            <consortium name="The Broad Institute Genome Sequencing Center for Infectious Disease"/>
            <person name="Wu L."/>
            <person name="Ma J."/>
        </authorList>
    </citation>
    <scope>NUCLEOTIDE SEQUENCE [LARGE SCALE GENOMIC DNA]</scope>
    <source>
        <strain evidence="5">KCTC 22558</strain>
    </source>
</reference>
<comment type="caution">
    <text evidence="4">The sequence shown here is derived from an EMBL/GenBank/DDBJ whole genome shotgun (WGS) entry which is preliminary data.</text>
</comment>
<feature type="compositionally biased region" description="Low complexity" evidence="2">
    <location>
        <begin position="43"/>
        <end position="65"/>
    </location>
</feature>
<dbReference type="PROSITE" id="PS51257">
    <property type="entry name" value="PROKAR_LIPOPROTEIN"/>
    <property type="match status" value="1"/>
</dbReference>
<feature type="compositionally biased region" description="Low complexity" evidence="2">
    <location>
        <begin position="103"/>
        <end position="133"/>
    </location>
</feature>
<evidence type="ECO:0008006" key="6">
    <source>
        <dbReference type="Google" id="ProtNLM"/>
    </source>
</evidence>
<dbReference type="Pfam" id="PF13181">
    <property type="entry name" value="TPR_8"/>
    <property type="match status" value="1"/>
</dbReference>
<feature type="chain" id="PRO_5045944587" description="Tetratricopeptide repeat protein" evidence="3">
    <location>
        <begin position="24"/>
        <end position="305"/>
    </location>
</feature>
<keyword evidence="1" id="KW-0802">TPR repeat</keyword>
<evidence type="ECO:0000256" key="2">
    <source>
        <dbReference type="SAM" id="MobiDB-lite"/>
    </source>
</evidence>
<proteinExistence type="predicted"/>
<keyword evidence="5" id="KW-1185">Reference proteome</keyword>
<evidence type="ECO:0000256" key="3">
    <source>
        <dbReference type="SAM" id="SignalP"/>
    </source>
</evidence>
<evidence type="ECO:0000313" key="5">
    <source>
        <dbReference type="Proteomes" id="UP000643403"/>
    </source>
</evidence>
<dbReference type="EMBL" id="BMXY01000001">
    <property type="protein sequence ID" value="GGZ60692.1"/>
    <property type="molecule type" value="Genomic_DNA"/>
</dbReference>
<evidence type="ECO:0000256" key="1">
    <source>
        <dbReference type="PROSITE-ProRule" id="PRU00339"/>
    </source>
</evidence>
<evidence type="ECO:0000313" key="4">
    <source>
        <dbReference type="EMBL" id="GGZ60692.1"/>
    </source>
</evidence>
<name>A0ABQ3BXM4_9GAMM</name>
<feature type="region of interest" description="Disordered" evidence="2">
    <location>
        <begin position="26"/>
        <end position="162"/>
    </location>
</feature>
<dbReference type="Proteomes" id="UP000643403">
    <property type="component" value="Unassembled WGS sequence"/>
</dbReference>
<dbReference type="RefSeq" id="WP_189448028.1">
    <property type="nucleotide sequence ID" value="NZ_BMXY01000001.1"/>
</dbReference>
<dbReference type="PROSITE" id="PS50005">
    <property type="entry name" value="TPR"/>
    <property type="match status" value="1"/>
</dbReference>
<accession>A0ABQ3BXM4</accession>
<feature type="repeat" description="TPR" evidence="1">
    <location>
        <begin position="203"/>
        <end position="236"/>
    </location>
</feature>
<gene>
    <name evidence="4" type="ORF">GCM10008101_13330</name>
</gene>
<feature type="signal peptide" evidence="3">
    <location>
        <begin position="1"/>
        <end position="23"/>
    </location>
</feature>
<keyword evidence="3" id="KW-0732">Signal</keyword>
<protein>
    <recommendedName>
        <fullName evidence="6">Tetratricopeptide repeat protein</fullName>
    </recommendedName>
</protein>